<accession>A0ABV4TYG4</accession>
<feature type="binding site" evidence="7">
    <location>
        <position position="120"/>
    </location>
    <ligand>
        <name>orotate</name>
        <dbReference type="ChEBI" id="CHEBI:30839"/>
    </ligand>
</feature>
<feature type="binding site" description="in other chain" evidence="7">
    <location>
        <position position="94"/>
    </location>
    <ligand>
        <name>5-phospho-alpha-D-ribose 1-diphosphate</name>
        <dbReference type="ChEBI" id="CHEBI:58017"/>
        <note>ligand shared between dimeric partners</note>
    </ligand>
</feature>
<comment type="catalytic activity">
    <reaction evidence="7">
        <text>orotidine 5'-phosphate + diphosphate = orotate + 5-phospho-alpha-D-ribose 1-diphosphate</text>
        <dbReference type="Rhea" id="RHEA:10380"/>
        <dbReference type="ChEBI" id="CHEBI:30839"/>
        <dbReference type="ChEBI" id="CHEBI:33019"/>
        <dbReference type="ChEBI" id="CHEBI:57538"/>
        <dbReference type="ChEBI" id="CHEBI:58017"/>
        <dbReference type="EC" id="2.4.2.10"/>
    </reaction>
</comment>
<dbReference type="Proteomes" id="UP001575181">
    <property type="component" value="Unassembled WGS sequence"/>
</dbReference>
<feature type="binding site" evidence="7">
    <location>
        <position position="148"/>
    </location>
    <ligand>
        <name>orotate</name>
        <dbReference type="ChEBI" id="CHEBI:30839"/>
    </ligand>
</feature>
<feature type="binding site" description="in other chain" evidence="7">
    <location>
        <begin position="116"/>
        <end position="124"/>
    </location>
    <ligand>
        <name>5-phospho-alpha-D-ribose 1-diphosphate</name>
        <dbReference type="ChEBI" id="CHEBI:58017"/>
        <note>ligand shared between dimeric partners</note>
    </ligand>
</feature>
<dbReference type="InterPro" id="IPR000836">
    <property type="entry name" value="PRTase_dom"/>
</dbReference>
<dbReference type="EC" id="2.4.2.10" evidence="2 7"/>
<dbReference type="GO" id="GO:0004588">
    <property type="term" value="F:orotate phosphoribosyltransferase activity"/>
    <property type="evidence" value="ECO:0007669"/>
    <property type="project" value="UniProtKB-EC"/>
</dbReference>
<proteinExistence type="inferred from homology"/>
<evidence type="ECO:0000256" key="6">
    <source>
        <dbReference type="ARBA" id="ARBA00022975"/>
    </source>
</evidence>
<comment type="caution">
    <text evidence="9">The sequence shown here is derived from an EMBL/GenBank/DDBJ whole genome shotgun (WGS) entry which is preliminary data.</text>
</comment>
<evidence type="ECO:0000256" key="1">
    <source>
        <dbReference type="ARBA" id="ARBA00004889"/>
    </source>
</evidence>
<evidence type="ECO:0000259" key="8">
    <source>
        <dbReference type="Pfam" id="PF00156"/>
    </source>
</evidence>
<comment type="caution">
    <text evidence="7">Lacks conserved residue(s) required for the propagation of feature annotation.</text>
</comment>
<name>A0ABV4TYG4_9GAMM</name>
<dbReference type="HAMAP" id="MF_01208">
    <property type="entry name" value="PyrE"/>
    <property type="match status" value="1"/>
</dbReference>
<comment type="function">
    <text evidence="7">Catalyzes the transfer of a ribosyl phosphate group from 5-phosphoribose 1-diphosphate to orotate, leading to the formation of orotidine monophosphate (OMP).</text>
</comment>
<dbReference type="InterPro" id="IPR029057">
    <property type="entry name" value="PRTase-like"/>
</dbReference>
<dbReference type="PANTHER" id="PTHR19278">
    <property type="entry name" value="OROTATE PHOSPHORIBOSYLTRANSFERASE"/>
    <property type="match status" value="1"/>
</dbReference>
<keyword evidence="6 7" id="KW-0665">Pyrimidine biosynthesis</keyword>
<sequence length="193" mass="20848">MAPESQEAYLDLYRDSGALLEGHFLLSSGLHSNRYLQSALVLQDPEKAERLCRALAQQLPDGIEYVVGPALGGVVVAYELARALGALAQFTERKEEAMTLRRGFQLPQGARVFIMDDILTTGTSIRECYEALRDKDIDLVGCGCLVDRSDGKADVAGLPLHALVGLEVQAWEPADCPMCAEGMPVEKPGSRGA</sequence>
<keyword evidence="3 7" id="KW-0328">Glycosyltransferase</keyword>
<gene>
    <name evidence="7 9" type="primary">pyrE</name>
    <name evidence="9" type="ORF">ACERLL_16150</name>
</gene>
<dbReference type="InterPro" id="IPR023031">
    <property type="entry name" value="OPRT"/>
</dbReference>
<evidence type="ECO:0000256" key="5">
    <source>
        <dbReference type="ARBA" id="ARBA00022842"/>
    </source>
</evidence>
<evidence type="ECO:0000313" key="9">
    <source>
        <dbReference type="EMBL" id="MFA9462347.1"/>
    </source>
</evidence>
<dbReference type="Gene3D" id="3.40.50.2020">
    <property type="match status" value="1"/>
</dbReference>
<dbReference type="Pfam" id="PF00156">
    <property type="entry name" value="Pribosyltran"/>
    <property type="match status" value="1"/>
</dbReference>
<feature type="domain" description="Phosphoribosyltransferase" evidence="8">
    <location>
        <begin position="44"/>
        <end position="155"/>
    </location>
</feature>
<comment type="cofactor">
    <cofactor evidence="7">
        <name>Mg(2+)</name>
        <dbReference type="ChEBI" id="CHEBI:18420"/>
    </cofactor>
</comment>
<dbReference type="CDD" id="cd06223">
    <property type="entry name" value="PRTases_typeI"/>
    <property type="match status" value="1"/>
</dbReference>
<dbReference type="SUPFAM" id="SSF53271">
    <property type="entry name" value="PRTase-like"/>
    <property type="match status" value="1"/>
</dbReference>
<dbReference type="PANTHER" id="PTHR19278:SF9">
    <property type="entry name" value="URIDINE 5'-MONOPHOSPHATE SYNTHASE"/>
    <property type="match status" value="1"/>
</dbReference>
<dbReference type="InterPro" id="IPR006273">
    <property type="entry name" value="Orotate_PRibTrfase_bac"/>
</dbReference>
<evidence type="ECO:0000313" key="10">
    <source>
        <dbReference type="Proteomes" id="UP001575181"/>
    </source>
</evidence>
<comment type="subunit">
    <text evidence="7">Homodimer.</text>
</comment>
<protein>
    <recommendedName>
        <fullName evidence="2 7">Orotate phosphoribosyltransferase</fullName>
        <shortName evidence="7">OPRT</shortName>
        <shortName evidence="7">OPRTase</shortName>
        <ecNumber evidence="2 7">2.4.2.10</ecNumber>
    </recommendedName>
</protein>
<keyword evidence="10" id="KW-1185">Reference proteome</keyword>
<dbReference type="NCBIfam" id="TIGR01367">
    <property type="entry name" value="pyrE_Therm"/>
    <property type="match status" value="1"/>
</dbReference>
<keyword evidence="5 7" id="KW-0460">Magnesium</keyword>
<evidence type="ECO:0000256" key="4">
    <source>
        <dbReference type="ARBA" id="ARBA00022679"/>
    </source>
</evidence>
<feature type="binding site" evidence="7">
    <location>
        <position position="93"/>
    </location>
    <ligand>
        <name>5-phospho-alpha-D-ribose 1-diphosphate</name>
        <dbReference type="ChEBI" id="CHEBI:58017"/>
        <note>ligand shared between dimeric partners</note>
    </ligand>
</feature>
<dbReference type="RefSeq" id="WP_373657137.1">
    <property type="nucleotide sequence ID" value="NZ_JBGUAW010000012.1"/>
</dbReference>
<keyword evidence="4 7" id="KW-0808">Transferase</keyword>
<reference evidence="9 10" key="1">
    <citation type="submission" date="2024-08" db="EMBL/GenBank/DDBJ databases">
        <title>Whole-genome sequencing of halo(alkali)philic microorganisms from hypersaline lakes.</title>
        <authorList>
            <person name="Sorokin D.Y."/>
            <person name="Merkel A.Y."/>
            <person name="Messina E."/>
            <person name="Yakimov M."/>
        </authorList>
    </citation>
    <scope>NUCLEOTIDE SEQUENCE [LARGE SCALE GENOMIC DNA]</scope>
    <source>
        <strain evidence="9 10">Cl-TMA</strain>
    </source>
</reference>
<evidence type="ECO:0000256" key="3">
    <source>
        <dbReference type="ARBA" id="ARBA00022676"/>
    </source>
</evidence>
<dbReference type="EMBL" id="JBGUAW010000012">
    <property type="protein sequence ID" value="MFA9462347.1"/>
    <property type="molecule type" value="Genomic_DNA"/>
</dbReference>
<evidence type="ECO:0000256" key="7">
    <source>
        <dbReference type="HAMAP-Rule" id="MF_01208"/>
    </source>
</evidence>
<evidence type="ECO:0000256" key="2">
    <source>
        <dbReference type="ARBA" id="ARBA00011971"/>
    </source>
</evidence>
<organism evidence="9 10">
    <name type="scientific">Thiohalorhabdus methylotrophus</name>
    <dbReference type="NCBI Taxonomy" id="3242694"/>
    <lineage>
        <taxon>Bacteria</taxon>
        <taxon>Pseudomonadati</taxon>
        <taxon>Pseudomonadota</taxon>
        <taxon>Gammaproteobacteria</taxon>
        <taxon>Thiohalorhabdales</taxon>
        <taxon>Thiohalorhabdaceae</taxon>
        <taxon>Thiohalorhabdus</taxon>
    </lineage>
</organism>
<comment type="pathway">
    <text evidence="1 7">Pyrimidine metabolism; UMP biosynthesis via de novo pathway; UMP from orotate: step 1/2.</text>
</comment>
<comment type="similarity">
    <text evidence="7">Belongs to the purine/pyrimidine phosphoribosyltransferase family. PyrE subfamily.</text>
</comment>